<accession>A0A034W739</accession>
<dbReference type="AlphaFoldDB" id="A0A034W739"/>
<proteinExistence type="predicted"/>
<reference evidence="1" key="1">
    <citation type="journal article" date="2014" name="BMC Genomics">
        <title>Characterizing the developmental transcriptome of the oriental fruit fly, Bactrocera dorsalis (Diptera: Tephritidae) through comparative genomic analysis with Drosophila melanogaster utilizing modENCODE datasets.</title>
        <authorList>
            <person name="Geib S.M."/>
            <person name="Calla B."/>
            <person name="Hall B."/>
            <person name="Hou S."/>
            <person name="Manoukis N.C."/>
        </authorList>
    </citation>
    <scope>NUCLEOTIDE SEQUENCE</scope>
    <source>
        <strain evidence="1">Punador</strain>
    </source>
</reference>
<evidence type="ECO:0000313" key="1">
    <source>
        <dbReference type="EMBL" id="JAC49583.1"/>
    </source>
</evidence>
<name>A0A034W739_BACDO</name>
<sequence>MDNPHCNETYSNEKPLEGLKCVTMLPEQFMNWCLTGLERANESLRMLVSTNSVKTLSKDMATITEPQLLNAKVPTKIAGNKKTFTNNTKRKPQPTEKKMDCNVNEMFPYQLDRLRRVLYADDDHMLRQELAEKHYNANFFNQLDNAELNHNTLNAKMAQEALLQKLLHKDQAPARTESASTHNVLQSRESRLCRLLGGCVNERKCRCNCCGKVCQPKRNNRTFVEYDWTNYDWCKQLRAELQRRTKHLNRLKRELQLRAIRVLPNVTHF</sequence>
<protein>
    <submittedName>
        <fullName evidence="1">Uncharacterized protein</fullName>
    </submittedName>
</protein>
<organism evidence="1">
    <name type="scientific">Bactrocera dorsalis</name>
    <name type="common">Oriental fruit fly</name>
    <name type="synonym">Dacus dorsalis</name>
    <dbReference type="NCBI Taxonomy" id="27457"/>
    <lineage>
        <taxon>Eukaryota</taxon>
        <taxon>Metazoa</taxon>
        <taxon>Ecdysozoa</taxon>
        <taxon>Arthropoda</taxon>
        <taxon>Hexapoda</taxon>
        <taxon>Insecta</taxon>
        <taxon>Pterygota</taxon>
        <taxon>Neoptera</taxon>
        <taxon>Endopterygota</taxon>
        <taxon>Diptera</taxon>
        <taxon>Brachycera</taxon>
        <taxon>Muscomorpha</taxon>
        <taxon>Tephritoidea</taxon>
        <taxon>Tephritidae</taxon>
        <taxon>Bactrocera</taxon>
        <taxon>Bactrocera</taxon>
    </lineage>
</organism>
<dbReference type="EMBL" id="GAKP01009369">
    <property type="protein sequence ID" value="JAC49583.1"/>
    <property type="molecule type" value="Transcribed_RNA"/>
</dbReference>